<dbReference type="InParanoid" id="A0A061EUT5"/>
<dbReference type="EMBL" id="CM001883">
    <property type="protein sequence ID" value="EOY08571.1"/>
    <property type="molecule type" value="Genomic_DNA"/>
</dbReference>
<dbReference type="PANTHER" id="PTHR33143">
    <property type="entry name" value="F16F4.1 PROTEIN-RELATED"/>
    <property type="match status" value="1"/>
</dbReference>
<evidence type="ECO:0000256" key="1">
    <source>
        <dbReference type="SAM" id="MobiDB-lite"/>
    </source>
</evidence>
<dbReference type="eggNOG" id="ENOG502SG9H">
    <property type="taxonomic scope" value="Eukaryota"/>
</dbReference>
<protein>
    <recommendedName>
        <fullName evidence="2">VQ domain-containing protein</fullName>
    </recommendedName>
</protein>
<dbReference type="InterPro" id="IPR039607">
    <property type="entry name" value="VQ_8/17/18/20/21/25"/>
</dbReference>
<evidence type="ECO:0000259" key="2">
    <source>
        <dbReference type="Pfam" id="PF05678"/>
    </source>
</evidence>
<dbReference type="Gramene" id="EOY08571">
    <property type="protein sequence ID" value="EOY08571"/>
    <property type="gene ID" value="TCM_023150"/>
</dbReference>
<dbReference type="HOGENOM" id="CLU_1423821_0_0_1"/>
<dbReference type="STRING" id="3641.A0A061EUT5"/>
<name>A0A061EUT5_THECC</name>
<dbReference type="Pfam" id="PF05678">
    <property type="entry name" value="VQ"/>
    <property type="match status" value="1"/>
</dbReference>
<dbReference type="GO" id="GO:0005634">
    <property type="term" value="C:nucleus"/>
    <property type="evidence" value="ECO:0000318"/>
    <property type="project" value="GO_Central"/>
</dbReference>
<accession>A0A061EUT5</accession>
<evidence type="ECO:0000313" key="4">
    <source>
        <dbReference type="Proteomes" id="UP000026915"/>
    </source>
</evidence>
<evidence type="ECO:0000313" key="3">
    <source>
        <dbReference type="EMBL" id="EOY08571.1"/>
    </source>
</evidence>
<dbReference type="Proteomes" id="UP000026915">
    <property type="component" value="Chromosome 5"/>
</dbReference>
<feature type="compositionally biased region" description="Low complexity" evidence="1">
    <location>
        <begin position="129"/>
        <end position="143"/>
    </location>
</feature>
<sequence length="191" mass="21775">MIRDPDHKVKLLKSNSCSTLDIAQRKSKKPWKINAMFRVGEEDYVDEEKHSEGQLHLLTRNTTRRRDQLQGPRPAPLKVCNSSSKMKKSSHPDRSKINPVVIYLRSPKIIHVRPEEFMSLVQSLTGKDSTSIQSYPSSPSASSCDLAADESMSKRSHNLFDAEIMKPFNEVDFGDQFLGMSPTWLRFLARV</sequence>
<organism evidence="3 4">
    <name type="scientific">Theobroma cacao</name>
    <name type="common">Cacao</name>
    <name type="synonym">Cocoa</name>
    <dbReference type="NCBI Taxonomy" id="3641"/>
    <lineage>
        <taxon>Eukaryota</taxon>
        <taxon>Viridiplantae</taxon>
        <taxon>Streptophyta</taxon>
        <taxon>Embryophyta</taxon>
        <taxon>Tracheophyta</taxon>
        <taxon>Spermatophyta</taxon>
        <taxon>Magnoliopsida</taxon>
        <taxon>eudicotyledons</taxon>
        <taxon>Gunneridae</taxon>
        <taxon>Pentapetalae</taxon>
        <taxon>rosids</taxon>
        <taxon>malvids</taxon>
        <taxon>Malvales</taxon>
        <taxon>Malvaceae</taxon>
        <taxon>Byttnerioideae</taxon>
        <taxon>Theobroma</taxon>
    </lineage>
</organism>
<dbReference type="AlphaFoldDB" id="A0A061EUT5"/>
<feature type="domain" description="VQ" evidence="2">
    <location>
        <begin position="106"/>
        <end position="131"/>
    </location>
</feature>
<feature type="region of interest" description="Disordered" evidence="1">
    <location>
        <begin position="63"/>
        <end position="93"/>
    </location>
</feature>
<feature type="region of interest" description="Disordered" evidence="1">
    <location>
        <begin position="128"/>
        <end position="148"/>
    </location>
</feature>
<gene>
    <name evidence="3" type="ORF">TCM_023150</name>
</gene>
<reference evidence="3 4" key="1">
    <citation type="journal article" date="2013" name="Genome Biol.">
        <title>The genome sequence of the most widely cultivated cacao type and its use to identify candidate genes regulating pod color.</title>
        <authorList>
            <person name="Motamayor J.C."/>
            <person name="Mockaitis K."/>
            <person name="Schmutz J."/>
            <person name="Haiminen N."/>
            <person name="Iii D.L."/>
            <person name="Cornejo O."/>
            <person name="Findley S.D."/>
            <person name="Zheng P."/>
            <person name="Utro F."/>
            <person name="Royaert S."/>
            <person name="Saski C."/>
            <person name="Jenkins J."/>
            <person name="Podicheti R."/>
            <person name="Zhao M."/>
            <person name="Scheffler B.E."/>
            <person name="Stack J.C."/>
            <person name="Feltus F.A."/>
            <person name="Mustiga G.M."/>
            <person name="Amores F."/>
            <person name="Phillips W."/>
            <person name="Marelli J.P."/>
            <person name="May G.D."/>
            <person name="Shapiro H."/>
            <person name="Ma J."/>
            <person name="Bustamante C.D."/>
            <person name="Schnell R.J."/>
            <person name="Main D."/>
            <person name="Gilbert D."/>
            <person name="Parida L."/>
            <person name="Kuhn D.N."/>
        </authorList>
    </citation>
    <scope>NUCLEOTIDE SEQUENCE [LARGE SCALE GENOMIC DNA]</scope>
    <source>
        <strain evidence="4">cv. Matina 1-6</strain>
    </source>
</reference>
<proteinExistence type="predicted"/>
<dbReference type="OMA" id="HGNIRNR"/>
<dbReference type="InterPro" id="IPR008889">
    <property type="entry name" value="VQ"/>
</dbReference>
<dbReference type="PANTHER" id="PTHR33143:SF63">
    <property type="entry name" value="F16F4.1 PROTEIN"/>
    <property type="match status" value="1"/>
</dbReference>
<keyword evidence="4" id="KW-1185">Reference proteome</keyword>